<dbReference type="InterPro" id="IPR036812">
    <property type="entry name" value="NAD(P)_OxRdtase_dom_sf"/>
</dbReference>
<evidence type="ECO:0000313" key="4">
    <source>
        <dbReference type="Proteomes" id="UP000010482"/>
    </source>
</evidence>
<dbReference type="GO" id="GO:0016491">
    <property type="term" value="F:oxidoreductase activity"/>
    <property type="evidence" value="ECO:0007669"/>
    <property type="project" value="UniProtKB-KW"/>
</dbReference>
<proteinExistence type="predicted"/>
<evidence type="ECO:0000256" key="1">
    <source>
        <dbReference type="ARBA" id="ARBA00023002"/>
    </source>
</evidence>
<dbReference type="InterPro" id="IPR023210">
    <property type="entry name" value="NADP_OxRdtase_dom"/>
</dbReference>
<accession>K9YSE5</accession>
<dbReference type="InterPro" id="IPR050791">
    <property type="entry name" value="Aldo-Keto_reductase"/>
</dbReference>
<dbReference type="InterPro" id="IPR018170">
    <property type="entry name" value="Aldo/ket_reductase_CS"/>
</dbReference>
<dbReference type="InterPro" id="IPR020471">
    <property type="entry name" value="AKR"/>
</dbReference>
<organism evidence="3 4">
    <name type="scientific">Dactylococcopsis salina (strain PCC 8305)</name>
    <name type="common">Myxobactron salinum</name>
    <dbReference type="NCBI Taxonomy" id="13035"/>
    <lineage>
        <taxon>Bacteria</taxon>
        <taxon>Bacillati</taxon>
        <taxon>Cyanobacteriota</taxon>
        <taxon>Cyanophyceae</taxon>
        <taxon>Nodosilineales</taxon>
        <taxon>Cymatolegaceae</taxon>
        <taxon>Dactylococcopsis</taxon>
    </lineage>
</organism>
<dbReference type="PANTHER" id="PTHR43625:SF88">
    <property type="entry name" value="OS07G0143000 PROTEIN"/>
    <property type="match status" value="1"/>
</dbReference>
<dbReference type="CDD" id="cd19093">
    <property type="entry name" value="AKR_AtPLR-like"/>
    <property type="match status" value="1"/>
</dbReference>
<dbReference type="Pfam" id="PF00248">
    <property type="entry name" value="Aldo_ket_red"/>
    <property type="match status" value="1"/>
</dbReference>
<dbReference type="eggNOG" id="COG0667">
    <property type="taxonomic scope" value="Bacteria"/>
</dbReference>
<dbReference type="EMBL" id="CP003944">
    <property type="protein sequence ID" value="AFZ49250.1"/>
    <property type="molecule type" value="Genomic_DNA"/>
</dbReference>
<dbReference type="PATRIC" id="fig|13035.3.peg.528"/>
<dbReference type="KEGG" id="dsl:Dacsa_0463"/>
<dbReference type="OrthoDB" id="9809990at2"/>
<keyword evidence="1" id="KW-0560">Oxidoreductase</keyword>
<reference evidence="3" key="1">
    <citation type="submission" date="2012-04" db="EMBL/GenBank/DDBJ databases">
        <title>Finished genome of Dactylococcopsis salina PCC 8305.</title>
        <authorList>
            <consortium name="US DOE Joint Genome Institute"/>
            <person name="Gugger M."/>
            <person name="Coursin T."/>
            <person name="Rippka R."/>
            <person name="Tandeau De Marsac N."/>
            <person name="Huntemann M."/>
            <person name="Wei C.-L."/>
            <person name="Han J."/>
            <person name="Detter J.C."/>
            <person name="Han C."/>
            <person name="Tapia R."/>
            <person name="Daligault H."/>
            <person name="Chen A."/>
            <person name="Krypides N."/>
            <person name="Mavromatis K."/>
            <person name="Markowitz V."/>
            <person name="Szeto E."/>
            <person name="Ivanova N."/>
            <person name="Ovchinnikova G."/>
            <person name="Pagani I."/>
            <person name="Pati A."/>
            <person name="Goodwin L."/>
            <person name="Peters L."/>
            <person name="Pitluck S."/>
            <person name="Woyke T."/>
            <person name="Kerfeld C."/>
        </authorList>
    </citation>
    <scope>NUCLEOTIDE SEQUENCE [LARGE SCALE GENOMIC DNA]</scope>
    <source>
        <strain evidence="3">PCC 8305</strain>
    </source>
</reference>
<keyword evidence="4" id="KW-1185">Reference proteome</keyword>
<dbReference type="STRING" id="13035.Dacsa_0463"/>
<dbReference type="PRINTS" id="PR00069">
    <property type="entry name" value="ALDKETRDTASE"/>
</dbReference>
<dbReference type="RefSeq" id="WP_015228263.1">
    <property type="nucleotide sequence ID" value="NC_019780.1"/>
</dbReference>
<dbReference type="GO" id="GO:0005737">
    <property type="term" value="C:cytoplasm"/>
    <property type="evidence" value="ECO:0007669"/>
    <property type="project" value="TreeGrafter"/>
</dbReference>
<protein>
    <submittedName>
        <fullName evidence="3">Oxidoreductase, aryl-alcohol dehydrogenase like protein</fullName>
    </submittedName>
</protein>
<feature type="domain" description="NADP-dependent oxidoreductase" evidence="2">
    <location>
        <begin position="20"/>
        <end position="312"/>
    </location>
</feature>
<evidence type="ECO:0000259" key="2">
    <source>
        <dbReference type="Pfam" id="PF00248"/>
    </source>
</evidence>
<dbReference type="PANTHER" id="PTHR43625">
    <property type="entry name" value="AFLATOXIN B1 ALDEHYDE REDUCTASE"/>
    <property type="match status" value="1"/>
</dbReference>
<dbReference type="PROSITE" id="PS00062">
    <property type="entry name" value="ALDOKETO_REDUCTASE_2"/>
    <property type="match status" value="1"/>
</dbReference>
<dbReference type="HOGENOM" id="CLU_023205_2_3_3"/>
<sequence length="315" mass="34690">MNTTTPTTVALGKNGPQVTPLGVGTWSWGDRLFWDYGKEYDQTQVKDAFQASIEAGITLFDTAEVYGLGESERLLGQFAKDNDTPVSIATKYFPLPWRIFPQVVADTLTESLKRLEVESIPLYQVHSPFSFFMNQETLMDALAKEVKQGRIKAVGVSNYSASQMREAHEHLQKRGVPLASNQVLYSLLDRKIENNGIWETAEELGVTIIAYSPLAQGLLTGKYTGSEKPTGARRLDPKFKASGINKISPVINSLQKLAEKYNKTPAQVALNWVICRGAIPIPGAKNATQAQQNAGAIGWSLDSEDVQELNQVSQL</sequence>
<dbReference type="SUPFAM" id="SSF51430">
    <property type="entry name" value="NAD(P)-linked oxidoreductase"/>
    <property type="match status" value="1"/>
</dbReference>
<evidence type="ECO:0000313" key="3">
    <source>
        <dbReference type="EMBL" id="AFZ49250.1"/>
    </source>
</evidence>
<gene>
    <name evidence="3" type="ORF">Dacsa_0463</name>
</gene>
<dbReference type="AlphaFoldDB" id="K9YSE5"/>
<dbReference type="Gene3D" id="3.20.20.100">
    <property type="entry name" value="NADP-dependent oxidoreductase domain"/>
    <property type="match status" value="1"/>
</dbReference>
<name>K9YSE5_DACS8</name>
<dbReference type="Proteomes" id="UP000010482">
    <property type="component" value="Chromosome"/>
</dbReference>